<keyword evidence="2 7" id="KW-0813">Transport</keyword>
<feature type="transmembrane region" description="Helical" evidence="7">
    <location>
        <begin position="280"/>
        <end position="306"/>
    </location>
</feature>
<keyword evidence="4 7" id="KW-0812">Transmembrane</keyword>
<keyword evidence="10" id="KW-1185">Reference proteome</keyword>
<dbReference type="InterPro" id="IPR045621">
    <property type="entry name" value="BPD_transp_1_N"/>
</dbReference>
<dbReference type="PANTHER" id="PTHR43163:SF3">
    <property type="entry name" value="PEPTIDE ABC TRANSPORTER PERMEASE PROTEIN"/>
    <property type="match status" value="1"/>
</dbReference>
<evidence type="ECO:0000313" key="9">
    <source>
        <dbReference type="EMBL" id="MFB9233016.1"/>
    </source>
</evidence>
<accession>A0ABV5JHS8</accession>
<dbReference type="CDD" id="cd06261">
    <property type="entry name" value="TM_PBP2"/>
    <property type="match status" value="1"/>
</dbReference>
<comment type="subcellular location">
    <subcellularLocation>
        <location evidence="1 7">Cell membrane</location>
        <topology evidence="1 7">Multi-pass membrane protein</topology>
    </subcellularLocation>
</comment>
<comment type="caution">
    <text evidence="9">The sequence shown here is derived from an EMBL/GenBank/DDBJ whole genome shotgun (WGS) entry which is preliminary data.</text>
</comment>
<gene>
    <name evidence="9" type="ORF">ACFFUT_14590</name>
</gene>
<evidence type="ECO:0000256" key="5">
    <source>
        <dbReference type="ARBA" id="ARBA00022989"/>
    </source>
</evidence>
<keyword evidence="6 7" id="KW-0472">Membrane</keyword>
<feature type="domain" description="ABC transmembrane type-1" evidence="8">
    <location>
        <begin position="95"/>
        <end position="299"/>
    </location>
</feature>
<dbReference type="InterPro" id="IPR000515">
    <property type="entry name" value="MetI-like"/>
</dbReference>
<dbReference type="Pfam" id="PF00528">
    <property type="entry name" value="BPD_transp_1"/>
    <property type="match status" value="1"/>
</dbReference>
<dbReference type="InterPro" id="IPR035906">
    <property type="entry name" value="MetI-like_sf"/>
</dbReference>
<dbReference type="PROSITE" id="PS50928">
    <property type="entry name" value="ABC_TM1"/>
    <property type="match status" value="1"/>
</dbReference>
<keyword evidence="3" id="KW-1003">Cell membrane</keyword>
<protein>
    <submittedName>
        <fullName evidence="9">ABC transporter permease</fullName>
    </submittedName>
</protein>
<dbReference type="Pfam" id="PF19300">
    <property type="entry name" value="BPD_transp_1_N"/>
    <property type="match status" value="1"/>
</dbReference>
<evidence type="ECO:0000256" key="2">
    <source>
        <dbReference type="ARBA" id="ARBA00022448"/>
    </source>
</evidence>
<feature type="transmembrane region" description="Helical" evidence="7">
    <location>
        <begin position="9"/>
        <end position="30"/>
    </location>
</feature>
<dbReference type="RefSeq" id="WP_213891432.1">
    <property type="nucleotide sequence ID" value="NZ_JAGFNU010000027.1"/>
</dbReference>
<evidence type="ECO:0000256" key="4">
    <source>
        <dbReference type="ARBA" id="ARBA00022692"/>
    </source>
</evidence>
<sequence>MWWYLLKRLGLSVVIVLMAIAALFVMLHSIPGDPVSIALGPRATPEIQAAYAEKMHLDQPLAFQFLIFVGNVLQGDLGTDVFSNRSVGLTLSEQLPYTITLAVAALGWAIALGIPLGCLSAIWPNSWIDRVTGVLSVGTIAVPSFLVSIWAILIFAISLRWLPVLGAGDEGDIIDQLRHLILPAFAVGLGWVGYLARMVRASMLEVMGENYIRSARAFGLTSRMVVFRYALPVAVLPTITLIGVGFGGLLSGTVFAEIIFSRPGIGRIIYDMVLARNFPVVQGAVLVTIVLYVVVTLIADIIVSWLDPRVRDSL</sequence>
<dbReference type="SUPFAM" id="SSF161098">
    <property type="entry name" value="MetI-like"/>
    <property type="match status" value="1"/>
</dbReference>
<evidence type="ECO:0000259" key="8">
    <source>
        <dbReference type="PROSITE" id="PS50928"/>
    </source>
</evidence>
<dbReference type="PANTHER" id="PTHR43163">
    <property type="entry name" value="DIPEPTIDE TRANSPORT SYSTEM PERMEASE PROTEIN DPPB-RELATED"/>
    <property type="match status" value="1"/>
</dbReference>
<evidence type="ECO:0000256" key="7">
    <source>
        <dbReference type="RuleBase" id="RU363032"/>
    </source>
</evidence>
<evidence type="ECO:0000313" key="10">
    <source>
        <dbReference type="Proteomes" id="UP001589683"/>
    </source>
</evidence>
<feature type="transmembrane region" description="Helical" evidence="7">
    <location>
        <begin position="177"/>
        <end position="196"/>
    </location>
</feature>
<comment type="similarity">
    <text evidence="7">Belongs to the binding-protein-dependent transport system permease family.</text>
</comment>
<evidence type="ECO:0000256" key="6">
    <source>
        <dbReference type="ARBA" id="ARBA00023136"/>
    </source>
</evidence>
<feature type="transmembrane region" description="Helical" evidence="7">
    <location>
        <begin position="134"/>
        <end position="157"/>
    </location>
</feature>
<feature type="transmembrane region" description="Helical" evidence="7">
    <location>
        <begin position="99"/>
        <end position="122"/>
    </location>
</feature>
<reference evidence="9 10" key="1">
    <citation type="submission" date="2024-09" db="EMBL/GenBank/DDBJ databases">
        <authorList>
            <person name="Sun Q."/>
            <person name="Mori K."/>
        </authorList>
    </citation>
    <scope>NUCLEOTIDE SEQUENCE [LARGE SCALE GENOMIC DNA]</scope>
    <source>
        <strain evidence="9 10">CECT 8726</strain>
    </source>
</reference>
<organism evidence="9 10">
    <name type="scientific">Pseudohalocynthiibacter aestuariivivens</name>
    <dbReference type="NCBI Taxonomy" id="1591409"/>
    <lineage>
        <taxon>Bacteria</taxon>
        <taxon>Pseudomonadati</taxon>
        <taxon>Pseudomonadota</taxon>
        <taxon>Alphaproteobacteria</taxon>
        <taxon>Rhodobacterales</taxon>
        <taxon>Paracoccaceae</taxon>
        <taxon>Pseudohalocynthiibacter</taxon>
    </lineage>
</organism>
<evidence type="ECO:0000256" key="1">
    <source>
        <dbReference type="ARBA" id="ARBA00004651"/>
    </source>
</evidence>
<evidence type="ECO:0000256" key="3">
    <source>
        <dbReference type="ARBA" id="ARBA00022475"/>
    </source>
</evidence>
<name>A0ABV5JHS8_9RHOB</name>
<dbReference type="Proteomes" id="UP001589683">
    <property type="component" value="Unassembled WGS sequence"/>
</dbReference>
<keyword evidence="5 7" id="KW-1133">Transmembrane helix</keyword>
<dbReference type="Gene3D" id="1.10.3720.10">
    <property type="entry name" value="MetI-like"/>
    <property type="match status" value="1"/>
</dbReference>
<dbReference type="EMBL" id="JBHMEA010000047">
    <property type="protein sequence ID" value="MFB9233016.1"/>
    <property type="molecule type" value="Genomic_DNA"/>
</dbReference>
<proteinExistence type="inferred from homology"/>